<dbReference type="Pfam" id="PF13336">
    <property type="entry name" value="AcetylCoA_hyd_C"/>
    <property type="match status" value="1"/>
</dbReference>
<evidence type="ECO:0000313" key="2">
    <source>
        <dbReference type="EMBL" id="CDH43546.1"/>
    </source>
</evidence>
<dbReference type="InterPro" id="IPR038460">
    <property type="entry name" value="AcetylCoA_hyd_C_sf"/>
</dbReference>
<organism evidence="2 3">
    <name type="scientific">Candidatus Contendobacter odensis Run_B_J11</name>
    <dbReference type="NCBI Taxonomy" id="1400861"/>
    <lineage>
        <taxon>Bacteria</taxon>
        <taxon>Pseudomonadati</taxon>
        <taxon>Pseudomonadota</taxon>
        <taxon>Gammaproteobacteria</taxon>
        <taxon>Candidatus Competibacteraceae</taxon>
        <taxon>Candidatus Contendibacter</taxon>
    </lineage>
</organism>
<dbReference type="Gene3D" id="3.40.1080.20">
    <property type="entry name" value="Acetyl-CoA hydrolase/transferase C-terminal domain"/>
    <property type="match status" value="1"/>
</dbReference>
<keyword evidence="2" id="KW-0378">Hydrolase</keyword>
<dbReference type="InterPro" id="IPR046433">
    <property type="entry name" value="ActCoA_hydro"/>
</dbReference>
<dbReference type="GO" id="GO:0016787">
    <property type="term" value="F:hydrolase activity"/>
    <property type="evidence" value="ECO:0007669"/>
    <property type="project" value="UniProtKB-KW"/>
</dbReference>
<dbReference type="SUPFAM" id="SSF100950">
    <property type="entry name" value="NagB/RpiA/CoA transferase-like"/>
    <property type="match status" value="1"/>
</dbReference>
<dbReference type="OrthoDB" id="9801795at2"/>
<evidence type="ECO:0000313" key="3">
    <source>
        <dbReference type="Proteomes" id="UP000019184"/>
    </source>
</evidence>
<dbReference type="GO" id="GO:0006083">
    <property type="term" value="P:acetate metabolic process"/>
    <property type="evidence" value="ECO:0007669"/>
    <property type="project" value="InterPro"/>
</dbReference>
<comment type="caution">
    <text evidence="2">The sequence shown here is derived from an EMBL/GenBank/DDBJ whole genome shotgun (WGS) entry which is preliminary data.</text>
</comment>
<reference evidence="2 3" key="1">
    <citation type="journal article" date="2014" name="ISME J.">
        <title>Candidatus Competibacter-lineage genomes retrieved from metagenomes reveal functional metabolic diversity.</title>
        <authorList>
            <person name="McIlroy S.J."/>
            <person name="Albertsen M."/>
            <person name="Andresen E.K."/>
            <person name="Saunders A.M."/>
            <person name="Kristiansen R."/>
            <person name="Stokholm-Bjerregaard M."/>
            <person name="Nielsen K.L."/>
            <person name="Nielsen P.H."/>
        </authorList>
    </citation>
    <scope>NUCLEOTIDE SEQUENCE [LARGE SCALE GENOMIC DNA]</scope>
    <source>
        <strain evidence="2 3">Run_B_J11</strain>
    </source>
</reference>
<dbReference type="InterPro" id="IPR026888">
    <property type="entry name" value="AcetylCoA_hyd_C"/>
</dbReference>
<proteinExistence type="predicted"/>
<dbReference type="RefSeq" id="WP_034430606.1">
    <property type="nucleotide sequence ID" value="NZ_CBTK010000028.1"/>
</dbReference>
<accession>A0A7U7G8P7</accession>
<protein>
    <submittedName>
        <fullName evidence="2">Acetyl-CoA hydrolase</fullName>
    </submittedName>
</protein>
<dbReference type="Gene3D" id="3.40.1080.10">
    <property type="entry name" value="Glutaconate Coenzyme A-transferase"/>
    <property type="match status" value="1"/>
</dbReference>
<dbReference type="AlphaFoldDB" id="A0A7U7G8P7"/>
<keyword evidence="3" id="KW-1185">Reference proteome</keyword>
<dbReference type="InterPro" id="IPR037171">
    <property type="entry name" value="NagB/RpiA_transferase-like"/>
</dbReference>
<dbReference type="PANTHER" id="PTHR21432:SF20">
    <property type="entry name" value="ACETYL-COA HYDROLASE"/>
    <property type="match status" value="1"/>
</dbReference>
<name>A0A7U7G8P7_9GAMM</name>
<feature type="domain" description="Acetyl-CoA hydrolase/transferase C-terminal" evidence="1">
    <location>
        <begin position="444"/>
        <end position="604"/>
    </location>
</feature>
<gene>
    <name evidence="2" type="ORF">BN874_1230056</name>
</gene>
<dbReference type="GO" id="GO:0008775">
    <property type="term" value="F:acetate CoA-transferase activity"/>
    <property type="evidence" value="ECO:0007669"/>
    <property type="project" value="InterPro"/>
</dbReference>
<dbReference type="PANTHER" id="PTHR21432">
    <property type="entry name" value="ACETYL-COA HYDROLASE-RELATED"/>
    <property type="match status" value="1"/>
</dbReference>
<sequence length="725" mass="80930">MPQPSPSYFQDVERCVEEIIARVGQQIVLGIPLGIGKPNPLVNALYRRAKVDPSLHLRILTAITVETPKGSSDLERRFLEPFVARVFGNYPDLEYAVDLRTGRVPSNVEVGEFFFKPGGFMNVPMQQQNYISTNYTHAARDLMDNGINVLAQLVAEREVDGERWFSLGSNPDVTLDLLPMVEAARRQGRTMVTIAEVNHEMPFMYHDAMIRPSAFDLVLDHPGYDFRLFGPPNMAVDHADYLLGLQASALIRDGGTLQIGIGCLGDAIVYFCQLRQQQNALYQRMLTDLHVLERYGDLIQRIGGVEPFEQGLYGASEMFVNGFLYLYRDGILKRRVYDSIPLQRLLNEGAITEAVDEPTLRVLLERGVIPTQLTAKDFEFLRRFGVLNDRVRYQDGQLLIGETTRVSADLDQPESWAAIITHGLGQRLQGGIVMHGGFFMGPGSFYQALRTMPEAESRQICMTSVKRVNHLYGNEELAVLQRRDARFINTTIMVTLLGAAVSDGLDNGQVISGVGGQYNFVSMAHELPGARSILMLRSTRESGLTSTSNIVWNYGHITIPRHLRDIVITEYGIADLRGRPDKEVITALLNVADSRFQPELLEKAKRAGKVPQDYQIPPQYRQNTPGRIQAQLASYKKTGLCPDFPLGTDFTEEEIILGRVLKGLKVRLATKGDLMKTIVRAMTVGATPDAAKPYLARLKLDQPSGQKEKMIQKLIVSELIAGGHV</sequence>
<dbReference type="EMBL" id="CBTK010000028">
    <property type="protein sequence ID" value="CDH43546.1"/>
    <property type="molecule type" value="Genomic_DNA"/>
</dbReference>
<dbReference type="Proteomes" id="UP000019184">
    <property type="component" value="Unassembled WGS sequence"/>
</dbReference>
<evidence type="ECO:0000259" key="1">
    <source>
        <dbReference type="Pfam" id="PF13336"/>
    </source>
</evidence>